<evidence type="ECO:0000256" key="2">
    <source>
        <dbReference type="ARBA" id="ARBA00006337"/>
    </source>
</evidence>
<dbReference type="Pfam" id="PF03471">
    <property type="entry name" value="CorC_HlyC"/>
    <property type="match status" value="1"/>
</dbReference>
<feature type="transmembrane region" description="Helical" evidence="11">
    <location>
        <begin position="138"/>
        <end position="162"/>
    </location>
</feature>
<feature type="transmembrane region" description="Helical" evidence="11">
    <location>
        <begin position="6"/>
        <end position="27"/>
    </location>
</feature>
<name>A0ABS9MK62_9FIRM</name>
<gene>
    <name evidence="14" type="ORF">L0P57_09675</name>
</gene>
<evidence type="ECO:0000256" key="7">
    <source>
        <dbReference type="ARBA" id="ARBA00023122"/>
    </source>
</evidence>
<feature type="transmembrane region" description="Helical" evidence="11">
    <location>
        <begin position="56"/>
        <end position="76"/>
    </location>
</feature>
<dbReference type="PANTHER" id="PTHR43099:SF2">
    <property type="entry name" value="UPF0053 PROTEIN YRKA"/>
    <property type="match status" value="1"/>
</dbReference>
<evidence type="ECO:0000259" key="12">
    <source>
        <dbReference type="PROSITE" id="PS51371"/>
    </source>
</evidence>
<organism evidence="14 15">
    <name type="scientific">Anaeromassilibacillus senegalensis</name>
    <dbReference type="NCBI Taxonomy" id="1673717"/>
    <lineage>
        <taxon>Bacteria</taxon>
        <taxon>Bacillati</taxon>
        <taxon>Bacillota</taxon>
        <taxon>Clostridia</taxon>
        <taxon>Eubacteriales</taxon>
        <taxon>Acutalibacteraceae</taxon>
        <taxon>Anaeromassilibacillus</taxon>
    </lineage>
</organism>
<dbReference type="InterPro" id="IPR005170">
    <property type="entry name" value="Transptr-assoc_dom"/>
</dbReference>
<keyword evidence="15" id="KW-1185">Reference proteome</keyword>
<dbReference type="Gene3D" id="3.30.465.10">
    <property type="match status" value="1"/>
</dbReference>
<dbReference type="SMART" id="SM01091">
    <property type="entry name" value="CorC_HlyC"/>
    <property type="match status" value="1"/>
</dbReference>
<dbReference type="PANTHER" id="PTHR43099">
    <property type="entry name" value="UPF0053 PROTEIN YRKA"/>
    <property type="match status" value="1"/>
</dbReference>
<keyword evidence="3" id="KW-1003">Cell membrane</keyword>
<dbReference type="CDD" id="cd04590">
    <property type="entry name" value="CBS_pair_CorC_HlyC_assoc"/>
    <property type="match status" value="1"/>
</dbReference>
<dbReference type="Proteomes" id="UP001298681">
    <property type="component" value="Unassembled WGS sequence"/>
</dbReference>
<dbReference type="Pfam" id="PF00571">
    <property type="entry name" value="CBS"/>
    <property type="match status" value="2"/>
</dbReference>
<evidence type="ECO:0000256" key="4">
    <source>
        <dbReference type="ARBA" id="ARBA00022692"/>
    </source>
</evidence>
<keyword evidence="7 9" id="KW-0129">CBS domain</keyword>
<keyword evidence="4 10" id="KW-0812">Transmembrane</keyword>
<feature type="domain" description="CBS" evidence="12">
    <location>
        <begin position="283"/>
        <end position="340"/>
    </location>
</feature>
<evidence type="ECO:0000313" key="14">
    <source>
        <dbReference type="EMBL" id="MCG4611198.1"/>
    </source>
</evidence>
<keyword evidence="5" id="KW-0677">Repeat</keyword>
<dbReference type="InterPro" id="IPR051676">
    <property type="entry name" value="UPF0053_domain"/>
</dbReference>
<evidence type="ECO:0000256" key="10">
    <source>
        <dbReference type="PROSITE-ProRule" id="PRU01193"/>
    </source>
</evidence>
<evidence type="ECO:0000256" key="11">
    <source>
        <dbReference type="SAM" id="Phobius"/>
    </source>
</evidence>
<dbReference type="InterPro" id="IPR036318">
    <property type="entry name" value="FAD-bd_PCMH-like_sf"/>
</dbReference>
<dbReference type="SMART" id="SM00116">
    <property type="entry name" value="CBS"/>
    <property type="match status" value="2"/>
</dbReference>
<dbReference type="Gene3D" id="3.10.580.10">
    <property type="entry name" value="CBS-domain"/>
    <property type="match status" value="1"/>
</dbReference>
<evidence type="ECO:0000256" key="5">
    <source>
        <dbReference type="ARBA" id="ARBA00022737"/>
    </source>
</evidence>
<keyword evidence="8 10" id="KW-0472">Membrane</keyword>
<feature type="transmembrane region" description="Helical" evidence="11">
    <location>
        <begin position="96"/>
        <end position="117"/>
    </location>
</feature>
<feature type="domain" description="CBS" evidence="12">
    <location>
        <begin position="217"/>
        <end position="276"/>
    </location>
</feature>
<dbReference type="InterPro" id="IPR016169">
    <property type="entry name" value="FAD-bd_PCMH_sub2"/>
</dbReference>
<proteinExistence type="inferred from homology"/>
<comment type="similarity">
    <text evidence="2">Belongs to the UPF0053 family.</text>
</comment>
<reference evidence="14 15" key="1">
    <citation type="submission" date="2022-01" db="EMBL/GenBank/DDBJ databases">
        <title>Collection of gut derived symbiotic bacterial strains cultured from healthy donors.</title>
        <authorList>
            <person name="Lin H."/>
            <person name="Kohout C."/>
            <person name="Waligurski E."/>
            <person name="Pamer E.G."/>
        </authorList>
    </citation>
    <scope>NUCLEOTIDE SEQUENCE [LARGE SCALE GENOMIC DNA]</scope>
    <source>
        <strain evidence="14 15">DFI.7.58</strain>
    </source>
</reference>
<sequence>MFSIILLIILILVNAFFAASEIAVITLNDNKVRKMAEEGDKRAKRVLKLTKDSSRFLATIQVGVTLAGFLTSAAASQTFAGKLADALSFIPISHDILFGVSTVLVTLLLSYFSLIFGELVPKKIAMQRAESLSFKFSGILNAVSSIFHPFISFLTASTNFVLKLMGYDPNKDEQTVTEEEILMMVDQGEETGVIGESAKDMISNIFDFSDATIDEAMTHRTDITAVEDTATIQDVVNLSLEDGFSRIPVYHEDLDNIIGIIYVKDLLKYVGKQTDDHIPLTSLMRSVYFVPETKQCSQLLTEMIERKLQIAIIVDEYGGTEGLITMEDLMESIVGNIQDEYDHEEEDIYQVDENKFTVDGTTPIDEISDLVGVELPEGEYDTIAGLMVENLGRIPKPEEHPSIDIDCLTLTVLAVDDRRIAKILIEKHVPPKAEEEEAS</sequence>
<accession>A0ABS9MK62</accession>
<dbReference type="RefSeq" id="WP_237966913.1">
    <property type="nucleotide sequence ID" value="NZ_JAKNHQ010000012.1"/>
</dbReference>
<dbReference type="InterPro" id="IPR002550">
    <property type="entry name" value="CNNM"/>
</dbReference>
<keyword evidence="6 10" id="KW-1133">Transmembrane helix</keyword>
<dbReference type="InterPro" id="IPR000644">
    <property type="entry name" value="CBS_dom"/>
</dbReference>
<protein>
    <submittedName>
        <fullName evidence="14">Hemolysin family protein</fullName>
    </submittedName>
</protein>
<comment type="subcellular location">
    <subcellularLocation>
        <location evidence="1">Cell membrane</location>
        <topology evidence="1">Multi-pass membrane protein</topology>
    </subcellularLocation>
</comment>
<evidence type="ECO:0000256" key="3">
    <source>
        <dbReference type="ARBA" id="ARBA00022475"/>
    </source>
</evidence>
<comment type="caution">
    <text evidence="14">The sequence shown here is derived from an EMBL/GenBank/DDBJ whole genome shotgun (WGS) entry which is preliminary data.</text>
</comment>
<evidence type="ECO:0000256" key="8">
    <source>
        <dbReference type="ARBA" id="ARBA00023136"/>
    </source>
</evidence>
<dbReference type="Pfam" id="PF01595">
    <property type="entry name" value="CNNM"/>
    <property type="match status" value="1"/>
</dbReference>
<dbReference type="InterPro" id="IPR046342">
    <property type="entry name" value="CBS_dom_sf"/>
</dbReference>
<dbReference type="InterPro" id="IPR044751">
    <property type="entry name" value="Ion_transp-like_CBS"/>
</dbReference>
<evidence type="ECO:0000256" key="1">
    <source>
        <dbReference type="ARBA" id="ARBA00004651"/>
    </source>
</evidence>
<dbReference type="PROSITE" id="PS51371">
    <property type="entry name" value="CBS"/>
    <property type="match status" value="2"/>
</dbReference>
<dbReference type="EMBL" id="JAKNHQ010000012">
    <property type="protein sequence ID" value="MCG4611198.1"/>
    <property type="molecule type" value="Genomic_DNA"/>
</dbReference>
<evidence type="ECO:0000256" key="9">
    <source>
        <dbReference type="PROSITE-ProRule" id="PRU00703"/>
    </source>
</evidence>
<dbReference type="PROSITE" id="PS51846">
    <property type="entry name" value="CNNM"/>
    <property type="match status" value="1"/>
</dbReference>
<evidence type="ECO:0000256" key="6">
    <source>
        <dbReference type="ARBA" id="ARBA00022989"/>
    </source>
</evidence>
<dbReference type="SUPFAM" id="SSF56176">
    <property type="entry name" value="FAD-binding/transporter-associated domain-like"/>
    <property type="match status" value="1"/>
</dbReference>
<dbReference type="SUPFAM" id="SSF54631">
    <property type="entry name" value="CBS-domain pair"/>
    <property type="match status" value="1"/>
</dbReference>
<evidence type="ECO:0000259" key="13">
    <source>
        <dbReference type="PROSITE" id="PS51846"/>
    </source>
</evidence>
<feature type="domain" description="CNNM transmembrane" evidence="13">
    <location>
        <begin position="1"/>
        <end position="198"/>
    </location>
</feature>
<evidence type="ECO:0000313" key="15">
    <source>
        <dbReference type="Proteomes" id="UP001298681"/>
    </source>
</evidence>